<dbReference type="Pfam" id="PF07715">
    <property type="entry name" value="Plug"/>
    <property type="match status" value="1"/>
</dbReference>
<feature type="domain" description="TonB-dependent receptor plug" evidence="14">
    <location>
        <begin position="73"/>
        <end position="185"/>
    </location>
</feature>
<dbReference type="InterPro" id="IPR010916">
    <property type="entry name" value="TonB_box_CS"/>
</dbReference>
<dbReference type="Gene3D" id="2.170.130.10">
    <property type="entry name" value="TonB-dependent receptor, plug domain"/>
    <property type="match status" value="1"/>
</dbReference>
<evidence type="ECO:0000256" key="12">
    <source>
        <dbReference type="SAM" id="SignalP"/>
    </source>
</evidence>
<dbReference type="RefSeq" id="WP_395120486.1">
    <property type="nucleotide sequence ID" value="NZ_CP170721.1"/>
</dbReference>
<keyword evidence="2 9" id="KW-0813">Transport</keyword>
<comment type="subcellular location">
    <subcellularLocation>
        <location evidence="1 9">Cell outer membrane</location>
        <topology evidence="1 9">Multi-pass membrane protein</topology>
    </subcellularLocation>
</comment>
<dbReference type="PANTHER" id="PTHR47234">
    <property type="match status" value="1"/>
</dbReference>
<sequence>MNKMAGKGESRRVPRLGVMMVAIAGALAAGGMPATADAQSAADTTSGDANKAKTLETVSVVGSRIRRKDEVAASPVFTMERNEIEATGVVSVGELLQELPSVGSSFNSTGSGGTSHGSRSLNLRNLGANRSLVLVNGRRWVNGAGTRGFRDFVDLNTIPLAAVERIEVLLDGATAIYGADAIAGVVNIITFSEFDGLKASSYVGQTDKGDGFTHNEDFLWGKSGDWGSALVSATVAGSNEILAGHRDFSRVPLQGLSRNTPAGRFRNSTPVDGFGTKAFVPDGNGGFRLDVPATDVYNDQPDTTLIGPLDMAGVYGQLRFHVSDAVTFVTEGLYNTRESSQRFPPATPRIRGGDGMTIPADHPYNPFGVDFQGTGTKFEVVRTITELGPRINTQNVDTMRVAAGFEGDFSNGWSWNSFYTYAQNKAKWTSANQIDLDKVALALGPNARCAANDCVPLNIFGTITPEMANYIRATGVDHNGTKQHDFTANLTGDLFELPAGMLAFAGGVEYRKESGYDQPSPYFNETPQFITYSRKTTSAPRLPTAGSYDLKEAYVEFNVPLLANLPAVKQLELSAATRYSSYNTFGNTTNSKLGLVWRPWNDLMLRTTWAQGFRAPSINELYAGLRQTNLPAVDPCNGGGAGKPGCAGVPTSYDQRNYSGGSILSTVGGNPDLRPETSVNRSSGFIYTPSFAKGLTWSVDWYDIDLKEAISSFGSQNLLDLCANTGQRCNLIKRDTSGEIINLIDGPINLNRLKASGVDTTMRYQLPTMAAGNVGLMFNAAYLNAFDRYDTLPSGEVRVARRAGKSDIARESFPRWKANTAVDWSRGLWSANWSMHYIGSTDEGPAPGYGRIPAQITHDVWGAYTLRSQLMTFTLGVQNLFDKDPPLSYVNGGDLNFDMSTYNPRGRFIYVKATITL</sequence>
<reference evidence="15" key="1">
    <citation type="submission" date="2024-10" db="EMBL/GenBank/DDBJ databases">
        <authorList>
            <person name="Lesea H.P."/>
            <person name="Kuehl J.V."/>
            <person name="Chandonia J.-M."/>
        </authorList>
    </citation>
    <scope>NUCLEOTIDE SEQUENCE</scope>
    <source>
        <strain evidence="15">FW102-FHT14D07</strain>
    </source>
</reference>
<dbReference type="InterPro" id="IPR037066">
    <property type="entry name" value="Plug_dom_sf"/>
</dbReference>
<comment type="similarity">
    <text evidence="9 11">Belongs to the TonB-dependent receptor family.</text>
</comment>
<dbReference type="Gene3D" id="2.40.170.20">
    <property type="entry name" value="TonB-dependent receptor, beta-barrel domain"/>
    <property type="match status" value="1"/>
</dbReference>
<organism evidence="15">
    <name type="scientific">Rhodanobacter sp. FW102-FHT14D07</name>
    <dbReference type="NCBI Taxonomy" id="3351462"/>
    <lineage>
        <taxon>Bacteria</taxon>
        <taxon>Pseudomonadati</taxon>
        <taxon>Pseudomonadota</taxon>
        <taxon>Gammaproteobacteria</taxon>
        <taxon>Lysobacterales</taxon>
        <taxon>Rhodanobacteraceae</taxon>
        <taxon>Rhodanobacter</taxon>
    </lineage>
</organism>
<evidence type="ECO:0000256" key="7">
    <source>
        <dbReference type="ARBA" id="ARBA00023136"/>
    </source>
</evidence>
<dbReference type="InterPro" id="IPR000531">
    <property type="entry name" value="Beta-barrel_TonB"/>
</dbReference>
<dbReference type="PROSITE" id="PS52016">
    <property type="entry name" value="TONB_DEPENDENT_REC_3"/>
    <property type="match status" value="1"/>
</dbReference>
<evidence type="ECO:0000313" key="15">
    <source>
        <dbReference type="EMBL" id="XIA18351.1"/>
    </source>
</evidence>
<evidence type="ECO:0000256" key="8">
    <source>
        <dbReference type="ARBA" id="ARBA00023237"/>
    </source>
</evidence>
<evidence type="ECO:0000256" key="11">
    <source>
        <dbReference type="RuleBase" id="RU003357"/>
    </source>
</evidence>
<evidence type="ECO:0000256" key="1">
    <source>
        <dbReference type="ARBA" id="ARBA00004571"/>
    </source>
</evidence>
<evidence type="ECO:0000256" key="3">
    <source>
        <dbReference type="ARBA" id="ARBA00022452"/>
    </source>
</evidence>
<dbReference type="PANTHER" id="PTHR47234:SF2">
    <property type="entry name" value="TONB-DEPENDENT RECEPTOR"/>
    <property type="match status" value="1"/>
</dbReference>
<dbReference type="InterPro" id="IPR012910">
    <property type="entry name" value="Plug_dom"/>
</dbReference>
<evidence type="ECO:0000256" key="2">
    <source>
        <dbReference type="ARBA" id="ARBA00022448"/>
    </source>
</evidence>
<dbReference type="GO" id="GO:0009279">
    <property type="term" value="C:cell outer membrane"/>
    <property type="evidence" value="ECO:0007669"/>
    <property type="project" value="UniProtKB-SubCell"/>
</dbReference>
<dbReference type="SUPFAM" id="SSF56935">
    <property type="entry name" value="Porins"/>
    <property type="match status" value="1"/>
</dbReference>
<evidence type="ECO:0000256" key="5">
    <source>
        <dbReference type="ARBA" id="ARBA00022729"/>
    </source>
</evidence>
<keyword evidence="3 9" id="KW-1134">Transmembrane beta strand</keyword>
<dbReference type="InterPro" id="IPR039426">
    <property type="entry name" value="TonB-dep_rcpt-like"/>
</dbReference>
<feature type="chain" id="PRO_5044496738" evidence="12">
    <location>
        <begin position="29"/>
        <end position="917"/>
    </location>
</feature>
<dbReference type="Pfam" id="PF00593">
    <property type="entry name" value="TonB_dep_Rec_b-barrel"/>
    <property type="match status" value="1"/>
</dbReference>
<dbReference type="InterPro" id="IPR036942">
    <property type="entry name" value="Beta-barrel_TonB_sf"/>
</dbReference>
<keyword evidence="6 10" id="KW-0798">TonB box</keyword>
<evidence type="ECO:0000256" key="10">
    <source>
        <dbReference type="PROSITE-ProRule" id="PRU10143"/>
    </source>
</evidence>
<name>A0AB74UPX9_9GAMM</name>
<protein>
    <submittedName>
        <fullName evidence="15">TonB-dependent receptor</fullName>
    </submittedName>
</protein>
<dbReference type="EMBL" id="CP170721">
    <property type="protein sequence ID" value="XIA18351.1"/>
    <property type="molecule type" value="Genomic_DNA"/>
</dbReference>
<gene>
    <name evidence="15" type="ORF">ACFYG5_17630</name>
</gene>
<feature type="short sequence motif" description="TonB box" evidence="10">
    <location>
        <begin position="57"/>
        <end position="63"/>
    </location>
</feature>
<keyword evidence="8 9" id="KW-0998">Cell outer membrane</keyword>
<evidence type="ECO:0000256" key="6">
    <source>
        <dbReference type="ARBA" id="ARBA00023077"/>
    </source>
</evidence>
<proteinExistence type="inferred from homology"/>
<keyword evidence="15" id="KW-0675">Receptor</keyword>
<keyword evidence="7 9" id="KW-0472">Membrane</keyword>
<keyword evidence="5 12" id="KW-0732">Signal</keyword>
<dbReference type="CDD" id="cd01347">
    <property type="entry name" value="ligand_gated_channel"/>
    <property type="match status" value="1"/>
</dbReference>
<feature type="signal peptide" evidence="12">
    <location>
        <begin position="1"/>
        <end position="28"/>
    </location>
</feature>
<evidence type="ECO:0000256" key="9">
    <source>
        <dbReference type="PROSITE-ProRule" id="PRU01360"/>
    </source>
</evidence>
<evidence type="ECO:0000259" key="14">
    <source>
        <dbReference type="Pfam" id="PF07715"/>
    </source>
</evidence>
<accession>A0AB74UPX9</accession>
<feature type="domain" description="TonB-dependent receptor-like beta-barrel" evidence="13">
    <location>
        <begin position="364"/>
        <end position="880"/>
    </location>
</feature>
<keyword evidence="4 9" id="KW-0812">Transmembrane</keyword>
<dbReference type="AlphaFoldDB" id="A0AB74UPX9"/>
<dbReference type="PROSITE" id="PS00430">
    <property type="entry name" value="TONB_DEPENDENT_REC_1"/>
    <property type="match status" value="1"/>
</dbReference>
<evidence type="ECO:0000259" key="13">
    <source>
        <dbReference type="Pfam" id="PF00593"/>
    </source>
</evidence>
<evidence type="ECO:0000256" key="4">
    <source>
        <dbReference type="ARBA" id="ARBA00022692"/>
    </source>
</evidence>